<feature type="domain" description="CP-type G" evidence="5">
    <location>
        <begin position="106"/>
        <end position="274"/>
    </location>
</feature>
<dbReference type="InterPro" id="IPR012340">
    <property type="entry name" value="NA-bd_OB-fold"/>
</dbReference>
<dbReference type="InterPro" id="IPR010914">
    <property type="entry name" value="RsgA_GTPase_dom"/>
</dbReference>
<evidence type="ECO:0000256" key="3">
    <source>
        <dbReference type="HAMAP-Rule" id="MF_01820"/>
    </source>
</evidence>
<feature type="binding site" evidence="3">
    <location>
        <position position="305"/>
    </location>
    <ligand>
        <name>Zn(2+)</name>
        <dbReference type="ChEBI" id="CHEBI:29105"/>
    </ligand>
</feature>
<keyword evidence="7" id="KW-1185">Reference proteome</keyword>
<keyword evidence="3" id="KW-0699">rRNA-binding</keyword>
<keyword evidence="3" id="KW-0479">Metal-binding</keyword>
<comment type="subcellular location">
    <subcellularLocation>
        <location evidence="3">Cytoplasm</location>
    </subcellularLocation>
</comment>
<comment type="function">
    <text evidence="3">One of several proteins that assist in the late maturation steps of the functional core of the 30S ribosomal subunit. Helps release RbfA from mature subunits. May play a role in the assembly of ribosomal proteins into the subunit. Circularly permuted GTPase that catalyzes slow GTP hydrolysis, GTPase activity is stimulated by the 30S ribosomal subunit.</text>
</comment>
<dbReference type="SUPFAM" id="SSF52540">
    <property type="entry name" value="P-loop containing nucleoside triphosphate hydrolases"/>
    <property type="match status" value="1"/>
</dbReference>
<keyword evidence="3" id="KW-0963">Cytoplasm</keyword>
<keyword evidence="3" id="KW-0690">Ribosome biogenesis</keyword>
<feature type="binding site" evidence="3">
    <location>
        <position position="298"/>
    </location>
    <ligand>
        <name>Zn(2+)</name>
        <dbReference type="ChEBI" id="CHEBI:29105"/>
    </ligand>
</feature>
<evidence type="ECO:0000313" key="7">
    <source>
        <dbReference type="Proteomes" id="UP000787472"/>
    </source>
</evidence>
<evidence type="ECO:0000313" key="6">
    <source>
        <dbReference type="EMBL" id="NHO68114.1"/>
    </source>
</evidence>
<feature type="binding site" evidence="3">
    <location>
        <position position="303"/>
    </location>
    <ligand>
        <name>Zn(2+)</name>
        <dbReference type="ChEBI" id="CHEBI:29105"/>
    </ligand>
</feature>
<dbReference type="Gene3D" id="1.10.40.50">
    <property type="entry name" value="Probable gtpase engc, domain 3"/>
    <property type="match status" value="1"/>
</dbReference>
<keyword evidence="2 3" id="KW-0342">GTP-binding</keyword>
<comment type="subunit">
    <text evidence="3">Monomer. Associates with 30S ribosomal subunit, binds 16S rRNA.</text>
</comment>
<keyword evidence="3" id="KW-0862">Zinc</keyword>
<dbReference type="InterPro" id="IPR004881">
    <property type="entry name" value="Ribosome_biogen_GTPase_RsgA"/>
</dbReference>
<dbReference type="CDD" id="cd01854">
    <property type="entry name" value="YjeQ_EngC"/>
    <property type="match status" value="1"/>
</dbReference>
<comment type="caution">
    <text evidence="6">The sequence shown here is derived from an EMBL/GenBank/DDBJ whole genome shotgun (WGS) entry which is preliminary data.</text>
</comment>
<dbReference type="PANTHER" id="PTHR32120:SF11">
    <property type="entry name" value="SMALL RIBOSOMAL SUBUNIT BIOGENESIS GTPASE RSGA 1, MITOCHONDRIAL-RELATED"/>
    <property type="match status" value="1"/>
</dbReference>
<dbReference type="PROSITE" id="PS50936">
    <property type="entry name" value="ENGC_GTPASE"/>
    <property type="match status" value="1"/>
</dbReference>
<dbReference type="GO" id="GO:0005525">
    <property type="term" value="F:GTP binding"/>
    <property type="evidence" value="ECO:0007669"/>
    <property type="project" value="UniProtKB-UniRule"/>
</dbReference>
<accession>A0A9E5MPR6</accession>
<evidence type="ECO:0000259" key="5">
    <source>
        <dbReference type="PROSITE" id="PS51721"/>
    </source>
</evidence>
<feature type="domain" description="EngC GTPase" evidence="4">
    <location>
        <begin position="123"/>
        <end position="272"/>
    </location>
</feature>
<feature type="binding site" evidence="3">
    <location>
        <begin position="162"/>
        <end position="165"/>
    </location>
    <ligand>
        <name>GTP</name>
        <dbReference type="ChEBI" id="CHEBI:37565"/>
    </ligand>
</feature>
<dbReference type="Proteomes" id="UP000787472">
    <property type="component" value="Unassembled WGS sequence"/>
</dbReference>
<sequence length="342" mass="38209">MSKRKLTRRQSWRIQKVQDERAARAAKREVKAQEKIQEGDLGPEQHGLVIAHYGTQVLVEATDGDNLGQVQRCHMRANLGSLVTGDQVVWRSGVPLGVIVAVLPRHSELSRPDPYGDMKTVAANIDRIVIVIAPYPEPYGNLIDRYLVAAESLDIQPIILLNKIDRIDDTNRQRLEEMQARYTALGYEWLNASTKTEAGLSELIDYLTHYTSVFVGQSGVGKSSLINMLLPGENLKVGELSEISQQGTHTTTTAHLFHFPAGGHLIDSPGIREFGLWHMDEQSLLEGFVEFRPFLGHCKFRDCAHQTEPGCAIQKALEDGDISPVRMASFRYILSTLEQDGR</sequence>
<comment type="similarity">
    <text evidence="3">Belongs to the TRAFAC class YlqF/YawG GTPase family. RsgA subfamily.</text>
</comment>
<organism evidence="6 7">
    <name type="scientific">Pseudomaricurvus hydrocarbonicus</name>
    <dbReference type="NCBI Taxonomy" id="1470433"/>
    <lineage>
        <taxon>Bacteria</taxon>
        <taxon>Pseudomonadati</taxon>
        <taxon>Pseudomonadota</taxon>
        <taxon>Gammaproteobacteria</taxon>
        <taxon>Cellvibrionales</taxon>
        <taxon>Cellvibrionaceae</taxon>
        <taxon>Pseudomaricurvus</taxon>
    </lineage>
</organism>
<dbReference type="GO" id="GO:0003924">
    <property type="term" value="F:GTPase activity"/>
    <property type="evidence" value="ECO:0007669"/>
    <property type="project" value="UniProtKB-UniRule"/>
</dbReference>
<dbReference type="InterPro" id="IPR027417">
    <property type="entry name" value="P-loop_NTPase"/>
</dbReference>
<keyword evidence="3 6" id="KW-0378">Hydrolase</keyword>
<dbReference type="GO" id="GO:0042274">
    <property type="term" value="P:ribosomal small subunit biogenesis"/>
    <property type="evidence" value="ECO:0007669"/>
    <property type="project" value="UniProtKB-UniRule"/>
</dbReference>
<name>A0A9E5MPR6_9GAMM</name>
<dbReference type="Pfam" id="PF03193">
    <property type="entry name" value="RsgA_GTPase"/>
    <property type="match status" value="1"/>
</dbReference>
<dbReference type="GO" id="GO:0019843">
    <property type="term" value="F:rRNA binding"/>
    <property type="evidence" value="ECO:0007669"/>
    <property type="project" value="UniProtKB-KW"/>
</dbReference>
<dbReference type="PANTHER" id="PTHR32120">
    <property type="entry name" value="SMALL RIBOSOMAL SUBUNIT BIOGENESIS GTPASE RSGA"/>
    <property type="match status" value="1"/>
</dbReference>
<dbReference type="GO" id="GO:0046872">
    <property type="term" value="F:metal ion binding"/>
    <property type="evidence" value="ECO:0007669"/>
    <property type="project" value="UniProtKB-KW"/>
</dbReference>
<dbReference type="NCBIfam" id="NF008931">
    <property type="entry name" value="PRK12288.1"/>
    <property type="match status" value="1"/>
</dbReference>
<dbReference type="InterPro" id="IPR030378">
    <property type="entry name" value="G_CP_dom"/>
</dbReference>
<dbReference type="NCBIfam" id="TIGR00157">
    <property type="entry name" value="ribosome small subunit-dependent GTPase A"/>
    <property type="match status" value="1"/>
</dbReference>
<evidence type="ECO:0000256" key="1">
    <source>
        <dbReference type="ARBA" id="ARBA00022741"/>
    </source>
</evidence>
<keyword evidence="1 3" id="KW-0547">Nucleotide-binding</keyword>
<reference evidence="6" key="1">
    <citation type="submission" date="2020-03" db="EMBL/GenBank/DDBJ databases">
        <authorList>
            <person name="Guo F."/>
        </authorList>
    </citation>
    <scope>NUCLEOTIDE SEQUENCE</scope>
    <source>
        <strain evidence="6">JCM 30134</strain>
    </source>
</reference>
<feature type="binding site" evidence="3">
    <location>
        <position position="311"/>
    </location>
    <ligand>
        <name>Zn(2+)</name>
        <dbReference type="ChEBI" id="CHEBI:29105"/>
    </ligand>
</feature>
<dbReference type="Gene3D" id="3.40.50.300">
    <property type="entry name" value="P-loop containing nucleotide triphosphate hydrolases"/>
    <property type="match status" value="1"/>
</dbReference>
<feature type="binding site" evidence="3">
    <location>
        <begin position="216"/>
        <end position="224"/>
    </location>
    <ligand>
        <name>GTP</name>
        <dbReference type="ChEBI" id="CHEBI:37565"/>
    </ligand>
</feature>
<comment type="cofactor">
    <cofactor evidence="3">
        <name>Zn(2+)</name>
        <dbReference type="ChEBI" id="CHEBI:29105"/>
    </cofactor>
    <text evidence="3">Binds 1 zinc ion per subunit.</text>
</comment>
<dbReference type="AlphaFoldDB" id="A0A9E5MPR6"/>
<dbReference type="HAMAP" id="MF_01820">
    <property type="entry name" value="GTPase_RsgA"/>
    <property type="match status" value="1"/>
</dbReference>
<dbReference type="EMBL" id="JAAONZ010000024">
    <property type="protein sequence ID" value="NHO68114.1"/>
    <property type="molecule type" value="Genomic_DNA"/>
</dbReference>
<dbReference type="EC" id="3.6.1.-" evidence="3"/>
<protein>
    <recommendedName>
        <fullName evidence="3">Small ribosomal subunit biogenesis GTPase RsgA</fullName>
        <ecNumber evidence="3">3.6.1.-</ecNumber>
    </recommendedName>
</protein>
<dbReference type="PROSITE" id="PS51721">
    <property type="entry name" value="G_CP"/>
    <property type="match status" value="1"/>
</dbReference>
<dbReference type="GO" id="GO:0005737">
    <property type="term" value="C:cytoplasm"/>
    <property type="evidence" value="ECO:0007669"/>
    <property type="project" value="UniProtKB-SubCell"/>
</dbReference>
<keyword evidence="3" id="KW-0694">RNA-binding</keyword>
<dbReference type="Gene3D" id="2.40.50.140">
    <property type="entry name" value="Nucleic acid-binding proteins"/>
    <property type="match status" value="1"/>
</dbReference>
<evidence type="ECO:0000259" key="4">
    <source>
        <dbReference type="PROSITE" id="PS50936"/>
    </source>
</evidence>
<evidence type="ECO:0000256" key="2">
    <source>
        <dbReference type="ARBA" id="ARBA00023134"/>
    </source>
</evidence>
<dbReference type="RefSeq" id="WP_167191807.1">
    <property type="nucleotide sequence ID" value="NZ_JAAONZ010000024.1"/>
</dbReference>
<gene>
    <name evidence="3 6" type="primary">rsgA</name>
    <name evidence="6" type="ORF">G8770_21405</name>
</gene>
<proteinExistence type="inferred from homology"/>